<organism evidence="3 4">
    <name type="scientific">Pseudooceanicola nitratireducens</name>
    <dbReference type="NCBI Taxonomy" id="517719"/>
    <lineage>
        <taxon>Bacteria</taxon>
        <taxon>Pseudomonadati</taxon>
        <taxon>Pseudomonadota</taxon>
        <taxon>Alphaproteobacteria</taxon>
        <taxon>Rhodobacterales</taxon>
        <taxon>Paracoccaceae</taxon>
        <taxon>Pseudooceanicola</taxon>
    </lineage>
</organism>
<evidence type="ECO:0000256" key="1">
    <source>
        <dbReference type="ARBA" id="ARBA00023012"/>
    </source>
</evidence>
<dbReference type="STRING" id="517719.SAMN05421762_0181"/>
<keyword evidence="1" id="KW-0902">Two-component regulatory system</keyword>
<evidence type="ECO:0000313" key="3">
    <source>
        <dbReference type="EMBL" id="SFC20940.1"/>
    </source>
</evidence>
<feature type="domain" description="HPt" evidence="2">
    <location>
        <begin position="26"/>
        <end position="88"/>
    </location>
</feature>
<dbReference type="GO" id="GO:0000160">
    <property type="term" value="P:phosphorelay signal transduction system"/>
    <property type="evidence" value="ECO:0007669"/>
    <property type="project" value="UniProtKB-KW"/>
</dbReference>
<proteinExistence type="predicted"/>
<gene>
    <name evidence="3" type="ORF">SAMN05421762_0181</name>
</gene>
<evidence type="ECO:0000313" key="4">
    <source>
        <dbReference type="Proteomes" id="UP000231644"/>
    </source>
</evidence>
<name>A0A1I1HIK2_9RHOB</name>
<dbReference type="Pfam" id="PF01627">
    <property type="entry name" value="Hpt"/>
    <property type="match status" value="1"/>
</dbReference>
<dbReference type="GO" id="GO:0004672">
    <property type="term" value="F:protein kinase activity"/>
    <property type="evidence" value="ECO:0007669"/>
    <property type="project" value="UniProtKB-ARBA"/>
</dbReference>
<dbReference type="EMBL" id="FOLX01000001">
    <property type="protein sequence ID" value="SFC20940.1"/>
    <property type="molecule type" value="Genomic_DNA"/>
</dbReference>
<dbReference type="RefSeq" id="WP_244525485.1">
    <property type="nucleotide sequence ID" value="NZ_CAXQIN010000190.1"/>
</dbReference>
<protein>
    <submittedName>
        <fullName evidence="3">Hpt domain-containing protein</fullName>
    </submittedName>
</protein>
<reference evidence="3 4" key="1">
    <citation type="submission" date="2016-10" db="EMBL/GenBank/DDBJ databases">
        <authorList>
            <person name="de Groot N.N."/>
        </authorList>
    </citation>
    <scope>NUCLEOTIDE SEQUENCE [LARGE SCALE GENOMIC DNA]</scope>
    <source>
        <strain evidence="3 4">DSM 29619</strain>
    </source>
</reference>
<dbReference type="AlphaFoldDB" id="A0A1I1HIK2"/>
<accession>A0A1I1HIK2</accession>
<keyword evidence="4" id="KW-1185">Reference proteome</keyword>
<evidence type="ECO:0000259" key="2">
    <source>
        <dbReference type="Pfam" id="PF01627"/>
    </source>
</evidence>
<dbReference type="Gene3D" id="1.20.120.160">
    <property type="entry name" value="HPT domain"/>
    <property type="match status" value="1"/>
</dbReference>
<sequence length="112" mass="12379">MNTPELIDWAKVRELCNDVGRDGLDEVIALFMEEAETAMQTIGMAEDLESALHFVKGCALNLGFDRFTTLAAEGEALAARGLPDQVDLTQLGQVYRESRDLFLAEFPMRIAA</sequence>
<dbReference type="InterPro" id="IPR008207">
    <property type="entry name" value="Sig_transdc_His_kin_Hpt_dom"/>
</dbReference>
<dbReference type="InterPro" id="IPR036641">
    <property type="entry name" value="HPT_dom_sf"/>
</dbReference>
<dbReference type="SUPFAM" id="SSF47226">
    <property type="entry name" value="Histidine-containing phosphotransfer domain, HPT domain"/>
    <property type="match status" value="1"/>
</dbReference>
<dbReference type="Proteomes" id="UP000231644">
    <property type="component" value="Unassembled WGS sequence"/>
</dbReference>